<evidence type="ECO:0000313" key="1">
    <source>
        <dbReference type="EMBL" id="KAJ8478761.1"/>
    </source>
</evidence>
<accession>A0AAV8PBX5</accession>
<protein>
    <submittedName>
        <fullName evidence="1">Uncharacterized protein</fullName>
    </submittedName>
</protein>
<keyword evidence="2" id="KW-1185">Reference proteome</keyword>
<comment type="caution">
    <text evidence="1">The sequence shown here is derived from an EMBL/GenBank/DDBJ whole genome shotgun (WGS) entry which is preliminary data.</text>
</comment>
<sequence length="140" mass="15972">MTLMRPGRNVKNTVLEAEFLEVRMGDIEGHVSFTCHQVRIPGSTIVVPVDGVVRFLELFEELKLDSETSEASVNRNRSAIIVPAGSSDEFYEMVGHFVEITWDRLEGMTDDLTNRGLYRLLFPLLNQVSWKIQTQLVMEN</sequence>
<evidence type="ECO:0000313" key="2">
    <source>
        <dbReference type="Proteomes" id="UP001222027"/>
    </source>
</evidence>
<name>A0AAV8PBX5_ENSVE</name>
<gene>
    <name evidence="1" type="ORF">OPV22_022488</name>
</gene>
<organism evidence="1 2">
    <name type="scientific">Ensete ventricosum</name>
    <name type="common">Abyssinian banana</name>
    <name type="synonym">Musa ensete</name>
    <dbReference type="NCBI Taxonomy" id="4639"/>
    <lineage>
        <taxon>Eukaryota</taxon>
        <taxon>Viridiplantae</taxon>
        <taxon>Streptophyta</taxon>
        <taxon>Embryophyta</taxon>
        <taxon>Tracheophyta</taxon>
        <taxon>Spermatophyta</taxon>
        <taxon>Magnoliopsida</taxon>
        <taxon>Liliopsida</taxon>
        <taxon>Zingiberales</taxon>
        <taxon>Musaceae</taxon>
        <taxon>Ensete</taxon>
    </lineage>
</organism>
<reference evidence="1 2" key="1">
    <citation type="submission" date="2022-12" db="EMBL/GenBank/DDBJ databases">
        <title>Chromosome-scale assembly of the Ensete ventricosum genome.</title>
        <authorList>
            <person name="Dussert Y."/>
            <person name="Stocks J."/>
            <person name="Wendawek A."/>
            <person name="Woldeyes F."/>
            <person name="Nichols R.A."/>
            <person name="Borrell J.S."/>
        </authorList>
    </citation>
    <scope>NUCLEOTIDE SEQUENCE [LARGE SCALE GENOMIC DNA]</scope>
    <source>
        <strain evidence="2">cv. Maze</strain>
        <tissue evidence="1">Seeds</tissue>
    </source>
</reference>
<dbReference type="AlphaFoldDB" id="A0AAV8PBX5"/>
<dbReference type="Proteomes" id="UP001222027">
    <property type="component" value="Unassembled WGS sequence"/>
</dbReference>
<dbReference type="EMBL" id="JAQQAF010000006">
    <property type="protein sequence ID" value="KAJ8478761.1"/>
    <property type="molecule type" value="Genomic_DNA"/>
</dbReference>
<proteinExistence type="predicted"/>